<dbReference type="Gene3D" id="1.20.120.450">
    <property type="entry name" value="dinb family like domain"/>
    <property type="match status" value="1"/>
</dbReference>
<dbReference type="PANTHER" id="PTHR36922">
    <property type="entry name" value="BLL2446 PROTEIN"/>
    <property type="match status" value="1"/>
</dbReference>
<dbReference type="Pfam" id="PF09351">
    <property type="entry name" value="DUF1993"/>
    <property type="match status" value="1"/>
</dbReference>
<organism evidence="1">
    <name type="scientific">Candidatus Nitrotoga fabula</name>
    <dbReference type="NCBI Taxonomy" id="2182327"/>
    <lineage>
        <taxon>Bacteria</taxon>
        <taxon>Pseudomonadati</taxon>
        <taxon>Pseudomonadota</taxon>
        <taxon>Betaproteobacteria</taxon>
        <taxon>Nitrosomonadales</taxon>
        <taxon>Gallionellaceae</taxon>
        <taxon>Candidatus Nitrotoga</taxon>
    </lineage>
</organism>
<name>A0A2X0RDY4_9PROT</name>
<accession>A0A2X0RDY4</accession>
<sequence length="170" mass="19203">MSISMYQVFVPPVVHSLRNLKGMLEKAMVYAEGKNINPPVLVNARLYPDMFPLSRQVQIAADIAKNASCRLAGIEPPKFEDNESTFPELMARLEKSIALIETFRPEQIDGTEWKVIHLPMHDKTTLTFNGLSYLLNFVIPNVYFHVSTAYAILRHNGVEIGKQDFLGKIA</sequence>
<dbReference type="SUPFAM" id="SSF109854">
    <property type="entry name" value="DinB/YfiT-like putative metalloenzymes"/>
    <property type="match status" value="1"/>
</dbReference>
<proteinExistence type="predicted"/>
<protein>
    <recommendedName>
        <fullName evidence="2">DUF1993 domain-containing protein</fullName>
    </recommendedName>
</protein>
<dbReference type="PANTHER" id="PTHR36922:SF1">
    <property type="entry name" value="DUF1993 DOMAIN-CONTAINING PROTEIN"/>
    <property type="match status" value="1"/>
</dbReference>
<dbReference type="InterPro" id="IPR034660">
    <property type="entry name" value="DinB/YfiT-like"/>
</dbReference>
<dbReference type="EMBL" id="LS423452">
    <property type="protein sequence ID" value="SPS05874.1"/>
    <property type="molecule type" value="Genomic_DNA"/>
</dbReference>
<evidence type="ECO:0008006" key="2">
    <source>
        <dbReference type="Google" id="ProtNLM"/>
    </source>
</evidence>
<reference evidence="1" key="1">
    <citation type="submission" date="2018-05" db="EMBL/GenBank/DDBJ databases">
        <authorList>
            <person name="Lanie J.A."/>
            <person name="Ng W.-L."/>
            <person name="Kazmierczak K.M."/>
            <person name="Andrzejewski T.M."/>
            <person name="Davidsen T.M."/>
            <person name="Wayne K.J."/>
            <person name="Tettelin H."/>
            <person name="Glass J.I."/>
            <person name="Rusch D."/>
            <person name="Podicherti R."/>
            <person name="Tsui H.-C.T."/>
            <person name="Winkler M.E."/>
        </authorList>
    </citation>
    <scope>NUCLEOTIDE SEQUENCE</scope>
    <source>
        <strain evidence="1">KNB</strain>
    </source>
</reference>
<dbReference type="InterPro" id="IPR018531">
    <property type="entry name" value="DUF1993"/>
</dbReference>
<dbReference type="AlphaFoldDB" id="A0A2X0RDY4"/>
<evidence type="ECO:0000313" key="1">
    <source>
        <dbReference type="EMBL" id="SPS05874.1"/>
    </source>
</evidence>
<gene>
    <name evidence="1" type="ORF">NITFAB_1464</name>
</gene>